<proteinExistence type="inferred from homology"/>
<dbReference type="PROSITE" id="PS00141">
    <property type="entry name" value="ASP_PROTEASE"/>
    <property type="match status" value="1"/>
</dbReference>
<dbReference type="InterPro" id="IPR021109">
    <property type="entry name" value="Peptidase_aspartic_dom_sf"/>
</dbReference>
<dbReference type="PANTHER" id="PTHR47967">
    <property type="entry name" value="OS07G0603500 PROTEIN-RELATED"/>
    <property type="match status" value="1"/>
</dbReference>
<keyword evidence="4" id="KW-0645">Protease</keyword>
<keyword evidence="6" id="KW-0378">Hydrolase</keyword>
<keyword evidence="7" id="KW-0325">Glycoprotein</keyword>
<dbReference type="EMBL" id="JAYMYS010000003">
    <property type="protein sequence ID" value="KAK7401627.1"/>
    <property type="molecule type" value="Genomic_DNA"/>
</dbReference>
<dbReference type="PANTHER" id="PTHR47967:SF128">
    <property type="entry name" value="ASPARTIC PROTEINASE CDR1-LIKE"/>
    <property type="match status" value="1"/>
</dbReference>
<evidence type="ECO:0000256" key="7">
    <source>
        <dbReference type="ARBA" id="ARBA00023180"/>
    </source>
</evidence>
<dbReference type="InterPro" id="IPR001969">
    <property type="entry name" value="Aspartic_peptidase_AS"/>
</dbReference>
<dbReference type="GO" id="GO:0004190">
    <property type="term" value="F:aspartic-type endopeptidase activity"/>
    <property type="evidence" value="ECO:0007669"/>
    <property type="project" value="UniProtKB-KW"/>
</dbReference>
<dbReference type="InterPro" id="IPR032861">
    <property type="entry name" value="TAXi_N"/>
</dbReference>
<evidence type="ECO:0000313" key="9">
    <source>
        <dbReference type="EMBL" id="KAK7401627.1"/>
    </source>
</evidence>
<organism evidence="9 10">
    <name type="scientific">Psophocarpus tetragonolobus</name>
    <name type="common">Winged bean</name>
    <name type="synonym">Dolichos tetragonolobus</name>
    <dbReference type="NCBI Taxonomy" id="3891"/>
    <lineage>
        <taxon>Eukaryota</taxon>
        <taxon>Viridiplantae</taxon>
        <taxon>Streptophyta</taxon>
        <taxon>Embryophyta</taxon>
        <taxon>Tracheophyta</taxon>
        <taxon>Spermatophyta</taxon>
        <taxon>Magnoliopsida</taxon>
        <taxon>eudicotyledons</taxon>
        <taxon>Gunneridae</taxon>
        <taxon>Pentapetalae</taxon>
        <taxon>rosids</taxon>
        <taxon>fabids</taxon>
        <taxon>Fabales</taxon>
        <taxon>Fabaceae</taxon>
        <taxon>Papilionoideae</taxon>
        <taxon>50 kb inversion clade</taxon>
        <taxon>NPAAA clade</taxon>
        <taxon>indigoferoid/millettioid clade</taxon>
        <taxon>Phaseoleae</taxon>
        <taxon>Psophocarpus</taxon>
    </lineage>
</organism>
<comment type="subcellular location">
    <subcellularLocation>
        <location evidence="1">Secreted</location>
    </subcellularLocation>
</comment>
<dbReference type="GO" id="GO:0005576">
    <property type="term" value="C:extracellular region"/>
    <property type="evidence" value="ECO:0007669"/>
    <property type="project" value="UniProtKB-SubCell"/>
</dbReference>
<dbReference type="CDD" id="cd05476">
    <property type="entry name" value="pepsin_A_like_plant"/>
    <property type="match status" value="1"/>
</dbReference>
<keyword evidence="3" id="KW-0964">Secreted</keyword>
<gene>
    <name evidence="9" type="ORF">VNO78_13249</name>
</gene>
<evidence type="ECO:0000313" key="10">
    <source>
        <dbReference type="Proteomes" id="UP001386955"/>
    </source>
</evidence>
<evidence type="ECO:0000256" key="1">
    <source>
        <dbReference type="ARBA" id="ARBA00004613"/>
    </source>
</evidence>
<dbReference type="InterPro" id="IPR051708">
    <property type="entry name" value="Plant_Aspart_Prot_A1"/>
</dbReference>
<comment type="similarity">
    <text evidence="2">Belongs to the peptidase A1 family.</text>
</comment>
<dbReference type="Proteomes" id="UP001386955">
    <property type="component" value="Unassembled WGS sequence"/>
</dbReference>
<reference evidence="9 10" key="1">
    <citation type="submission" date="2024-01" db="EMBL/GenBank/DDBJ databases">
        <title>The genomes of 5 underutilized Papilionoideae crops provide insights into root nodulation and disease resistanc.</title>
        <authorList>
            <person name="Jiang F."/>
        </authorList>
    </citation>
    <scope>NUCLEOTIDE SEQUENCE [LARGE SCALE GENOMIC DNA]</scope>
    <source>
        <strain evidence="9">DUOXIRENSHENG_FW03</strain>
        <tissue evidence="9">Leaves</tissue>
    </source>
</reference>
<dbReference type="AlphaFoldDB" id="A0AAN9SQY2"/>
<evidence type="ECO:0000259" key="8">
    <source>
        <dbReference type="PROSITE" id="PS51767"/>
    </source>
</evidence>
<dbReference type="InterPro" id="IPR033121">
    <property type="entry name" value="PEPTIDASE_A1"/>
</dbReference>
<dbReference type="GO" id="GO:0006508">
    <property type="term" value="P:proteolysis"/>
    <property type="evidence" value="ECO:0007669"/>
    <property type="project" value="UniProtKB-KW"/>
</dbReference>
<name>A0AAN9SQY2_PSOTE</name>
<sequence>MSVPCNSQTCTLLRRHSCANSGACEYIYSYGDKSFTSGGLATETINFGDQGVTFPNSFFGCGTYNVLTPSTNGKMTGLVGLGAGKLSLVSQIGDKIGHKFSYCLLPFTSSSTSKLIFGDEAIIKGNGVESTPLIIKPSFPSYYFLNLEAITVGQKSVPTGQNDGNIIIDSGTTLTFLEPSFHNKFVSLVKEALGVEEEPNPPSPFNFCFRYKEGMNLTNIVFEFKGAKVALSPKNLFLQLDTNLLCLAIVPTNQPVSIFGNVAQIDFQVEYDLEGKKVSFAPTDCSRLG</sequence>
<keyword evidence="10" id="KW-1185">Reference proteome</keyword>
<feature type="domain" description="Peptidase A1" evidence="8">
    <location>
        <begin position="1"/>
        <end position="281"/>
    </location>
</feature>
<dbReference type="Pfam" id="PF14541">
    <property type="entry name" value="TAXi_C"/>
    <property type="match status" value="1"/>
</dbReference>
<accession>A0AAN9SQY2</accession>
<comment type="caution">
    <text evidence="9">The sequence shown here is derived from an EMBL/GenBank/DDBJ whole genome shotgun (WGS) entry which is preliminary data.</text>
</comment>
<dbReference type="Gene3D" id="2.40.70.10">
    <property type="entry name" value="Acid Proteases"/>
    <property type="match status" value="2"/>
</dbReference>
<dbReference type="FunFam" id="2.40.70.10:FF:000050">
    <property type="entry name" value="Aspartic proteinase CDR1"/>
    <property type="match status" value="1"/>
</dbReference>
<dbReference type="SUPFAM" id="SSF50630">
    <property type="entry name" value="Acid proteases"/>
    <property type="match status" value="1"/>
</dbReference>
<evidence type="ECO:0000256" key="3">
    <source>
        <dbReference type="ARBA" id="ARBA00022525"/>
    </source>
</evidence>
<dbReference type="InterPro" id="IPR034161">
    <property type="entry name" value="Pepsin-like_plant"/>
</dbReference>
<dbReference type="PROSITE" id="PS51767">
    <property type="entry name" value="PEPTIDASE_A1"/>
    <property type="match status" value="1"/>
</dbReference>
<evidence type="ECO:0000256" key="6">
    <source>
        <dbReference type="ARBA" id="ARBA00022801"/>
    </source>
</evidence>
<evidence type="ECO:0000256" key="5">
    <source>
        <dbReference type="ARBA" id="ARBA00022750"/>
    </source>
</evidence>
<dbReference type="Pfam" id="PF14543">
    <property type="entry name" value="TAXi_N"/>
    <property type="match status" value="1"/>
</dbReference>
<evidence type="ECO:0000256" key="4">
    <source>
        <dbReference type="ARBA" id="ARBA00022670"/>
    </source>
</evidence>
<protein>
    <recommendedName>
        <fullName evidence="8">Peptidase A1 domain-containing protein</fullName>
    </recommendedName>
</protein>
<evidence type="ECO:0000256" key="2">
    <source>
        <dbReference type="ARBA" id="ARBA00007447"/>
    </source>
</evidence>
<dbReference type="InterPro" id="IPR032799">
    <property type="entry name" value="TAXi_C"/>
</dbReference>
<keyword evidence="5" id="KW-0064">Aspartyl protease</keyword>